<name>A0A834XSB2_APHGI</name>
<dbReference type="OrthoDB" id="5917629at2759"/>
<dbReference type="Pfam" id="PF09789">
    <property type="entry name" value="CC149"/>
    <property type="match status" value="1"/>
</dbReference>
<dbReference type="EMBL" id="JACMRX010000004">
    <property type="protein sequence ID" value="KAF7991281.1"/>
    <property type="molecule type" value="Genomic_DNA"/>
</dbReference>
<feature type="coiled-coil region" evidence="3">
    <location>
        <begin position="207"/>
        <end position="241"/>
    </location>
</feature>
<dbReference type="Proteomes" id="UP000639338">
    <property type="component" value="Unassembled WGS sequence"/>
</dbReference>
<reference evidence="4 5" key="1">
    <citation type="submission" date="2020-08" db="EMBL/GenBank/DDBJ databases">
        <title>Aphidius gifuensis genome sequencing and assembly.</title>
        <authorList>
            <person name="Du Z."/>
        </authorList>
    </citation>
    <scope>NUCLEOTIDE SEQUENCE [LARGE SCALE GENOMIC DNA]</scope>
    <source>
        <strain evidence="4">YNYX2018</strain>
        <tissue evidence="4">Adults</tissue>
    </source>
</reference>
<proteinExistence type="inferred from homology"/>
<accession>A0A834XSB2</accession>
<protein>
    <recommendedName>
        <fullName evidence="6">Coiled-coil domain-containing protein 149</fullName>
    </recommendedName>
</protein>
<sequence>MAGYLKDINGSIRFDENPDNSDVTILRRKLQAKTDALMVLSQEFDQCRTQRDQFKLMAEQIQERFWYFKKQANDSRNTRKLTLDDDFRTMDLLTEAREQNKCLRLQVETLRQKLGDVQGDIKVLRTSNNLNLDQNESQLAPAVHEREELIEQLENLNIKYTQLKQDIKVLVDEKLELETERDAFKCKAHRLNHELSKALNATQPIDLDSLINENRYLQEIIEQLTEEKEIARQSLSKYKGMLDSKKIKGTIKLGGTAGTAGKVMTLKQVEQLLGQEVNISAQKSTAALADLRSLCSALLESLNDKTLALVHQKKANKILAARICELNKTTPSPTSKLLEGYTGSNVDDIEEEFIRKTLEDNLTQREDQYMMNVKSSSSCSENPTPTKTQLPQNLEDLVQKALLNLEENEKLTS</sequence>
<comment type="caution">
    <text evidence="4">The sequence shown here is derived from an EMBL/GenBank/DDBJ whole genome shotgun (WGS) entry which is preliminary data.</text>
</comment>
<evidence type="ECO:0000256" key="2">
    <source>
        <dbReference type="ARBA" id="ARBA00023054"/>
    </source>
</evidence>
<dbReference type="InterPro" id="IPR019179">
    <property type="entry name" value="CC149"/>
</dbReference>
<evidence type="ECO:0000313" key="5">
    <source>
        <dbReference type="Proteomes" id="UP000639338"/>
    </source>
</evidence>
<evidence type="ECO:0000313" key="4">
    <source>
        <dbReference type="EMBL" id="KAF7991281.1"/>
    </source>
</evidence>
<evidence type="ECO:0008006" key="6">
    <source>
        <dbReference type="Google" id="ProtNLM"/>
    </source>
</evidence>
<keyword evidence="2 3" id="KW-0175">Coiled coil</keyword>
<gene>
    <name evidence="4" type="ORF">HCN44_002843</name>
</gene>
<comment type="similarity">
    <text evidence="1">Belongs to the CCDC149 family.</text>
</comment>
<feature type="coiled-coil region" evidence="3">
    <location>
        <begin position="146"/>
        <end position="180"/>
    </location>
</feature>
<dbReference type="PANTHER" id="PTHR21682:SF2">
    <property type="entry name" value="COILED-COIL DOMAIN-CONTAINING PROTEIN 149"/>
    <property type="match status" value="1"/>
</dbReference>
<evidence type="ECO:0000256" key="3">
    <source>
        <dbReference type="SAM" id="Coils"/>
    </source>
</evidence>
<dbReference type="PANTHER" id="PTHR21682">
    <property type="entry name" value="COILED-COIL DOMAIN-CONTAINING PROTEIN 149"/>
    <property type="match status" value="1"/>
</dbReference>
<dbReference type="AlphaFoldDB" id="A0A834XSB2"/>
<evidence type="ECO:0000256" key="1">
    <source>
        <dbReference type="ARBA" id="ARBA00005872"/>
    </source>
</evidence>
<keyword evidence="5" id="KW-1185">Reference proteome</keyword>
<organism evidence="4 5">
    <name type="scientific">Aphidius gifuensis</name>
    <name type="common">Parasitoid wasp</name>
    <dbReference type="NCBI Taxonomy" id="684658"/>
    <lineage>
        <taxon>Eukaryota</taxon>
        <taxon>Metazoa</taxon>
        <taxon>Ecdysozoa</taxon>
        <taxon>Arthropoda</taxon>
        <taxon>Hexapoda</taxon>
        <taxon>Insecta</taxon>
        <taxon>Pterygota</taxon>
        <taxon>Neoptera</taxon>
        <taxon>Endopterygota</taxon>
        <taxon>Hymenoptera</taxon>
        <taxon>Apocrita</taxon>
        <taxon>Ichneumonoidea</taxon>
        <taxon>Braconidae</taxon>
        <taxon>Aphidiinae</taxon>
        <taxon>Aphidius</taxon>
    </lineage>
</organism>